<comment type="caution">
    <text evidence="3">The sequence shown here is derived from an EMBL/GenBank/DDBJ whole genome shotgun (WGS) entry which is preliminary data.</text>
</comment>
<accession>A0ABW5G1X1</accession>
<feature type="region of interest" description="Disordered" evidence="1">
    <location>
        <begin position="1"/>
        <end position="56"/>
    </location>
</feature>
<dbReference type="RefSeq" id="WP_378268419.1">
    <property type="nucleotide sequence ID" value="NZ_JBHUKR010000018.1"/>
</dbReference>
<dbReference type="InterPro" id="IPR011109">
    <property type="entry name" value="DNA_bind_recombinase_dom"/>
</dbReference>
<keyword evidence="4" id="KW-1185">Reference proteome</keyword>
<dbReference type="Pfam" id="PF07508">
    <property type="entry name" value="Recombinase"/>
    <property type="match status" value="1"/>
</dbReference>
<evidence type="ECO:0000313" key="3">
    <source>
        <dbReference type="EMBL" id="MFD2420389.1"/>
    </source>
</evidence>
<dbReference type="PANTHER" id="PTHR30461">
    <property type="entry name" value="DNA-INVERTASE FROM LAMBDOID PROPHAGE"/>
    <property type="match status" value="1"/>
</dbReference>
<dbReference type="Proteomes" id="UP001597417">
    <property type="component" value="Unassembled WGS sequence"/>
</dbReference>
<dbReference type="InterPro" id="IPR038109">
    <property type="entry name" value="DNA_bind_recomb_sf"/>
</dbReference>
<dbReference type="PROSITE" id="PS51737">
    <property type="entry name" value="RECOMBINASE_DNA_BIND"/>
    <property type="match status" value="1"/>
</dbReference>
<evidence type="ECO:0000256" key="1">
    <source>
        <dbReference type="SAM" id="MobiDB-lite"/>
    </source>
</evidence>
<evidence type="ECO:0000259" key="2">
    <source>
        <dbReference type="PROSITE" id="PS51737"/>
    </source>
</evidence>
<feature type="compositionally biased region" description="Basic and acidic residues" evidence="1">
    <location>
        <begin position="41"/>
        <end position="52"/>
    </location>
</feature>
<dbReference type="PANTHER" id="PTHR30461:SF23">
    <property type="entry name" value="DNA RECOMBINASE-RELATED"/>
    <property type="match status" value="1"/>
</dbReference>
<dbReference type="InterPro" id="IPR050639">
    <property type="entry name" value="SSR_resolvase"/>
</dbReference>
<name>A0ABW5G1X1_9PSEU</name>
<protein>
    <submittedName>
        <fullName evidence="3">Recombinase family protein</fullName>
    </submittedName>
</protein>
<dbReference type="Gene3D" id="3.90.1750.20">
    <property type="entry name" value="Putative Large Serine Recombinase, Chain B, Domain 2"/>
    <property type="match status" value="1"/>
</dbReference>
<feature type="domain" description="Recombinase" evidence="2">
    <location>
        <begin position="93"/>
        <end position="228"/>
    </location>
</feature>
<sequence length="228" mass="26135">MPTNHTPDQPDGEAARRAATSKHRFRAPRWASRMLCPHPRTINDRGEPDARHPGQGWPVRQRVLREYHAINLTKARQASEEMVRAGYNTGAIPYGYRAQRVRVTPVGRKPRWRTRLVIEPVEAATVKMLFAWRAEDGLTIAEIHRRLTAARYPAPLKRHTGQPGRWSPEVIKSILRNPKYQGRQVWGRRCHGKLTPRAQWVWSPAWAHPPIVSAELFTAANQRTGPAR</sequence>
<reference evidence="4" key="1">
    <citation type="journal article" date="2019" name="Int. J. Syst. Evol. Microbiol.">
        <title>The Global Catalogue of Microorganisms (GCM) 10K type strain sequencing project: providing services to taxonomists for standard genome sequencing and annotation.</title>
        <authorList>
            <consortium name="The Broad Institute Genomics Platform"/>
            <consortium name="The Broad Institute Genome Sequencing Center for Infectious Disease"/>
            <person name="Wu L."/>
            <person name="Ma J."/>
        </authorList>
    </citation>
    <scope>NUCLEOTIDE SEQUENCE [LARGE SCALE GENOMIC DNA]</scope>
    <source>
        <strain evidence="4">CGMCC 4.7645</strain>
    </source>
</reference>
<proteinExistence type="predicted"/>
<evidence type="ECO:0000313" key="4">
    <source>
        <dbReference type="Proteomes" id="UP001597417"/>
    </source>
</evidence>
<dbReference type="EMBL" id="JBHUKR010000018">
    <property type="protein sequence ID" value="MFD2420389.1"/>
    <property type="molecule type" value="Genomic_DNA"/>
</dbReference>
<organism evidence="3 4">
    <name type="scientific">Amycolatopsis pigmentata</name>
    <dbReference type="NCBI Taxonomy" id="450801"/>
    <lineage>
        <taxon>Bacteria</taxon>
        <taxon>Bacillati</taxon>
        <taxon>Actinomycetota</taxon>
        <taxon>Actinomycetes</taxon>
        <taxon>Pseudonocardiales</taxon>
        <taxon>Pseudonocardiaceae</taxon>
        <taxon>Amycolatopsis</taxon>
    </lineage>
</organism>
<gene>
    <name evidence="3" type="ORF">ACFSXZ_29060</name>
</gene>